<dbReference type="PROSITE" id="PS00137">
    <property type="entry name" value="SUBTILASE_HIS"/>
    <property type="match status" value="1"/>
</dbReference>
<dbReference type="GO" id="GO:0005886">
    <property type="term" value="C:plasma membrane"/>
    <property type="evidence" value="ECO:0007669"/>
    <property type="project" value="UniProtKB-SubCell"/>
</dbReference>
<feature type="chain" id="PRO_5030725510" evidence="14">
    <location>
        <begin position="26"/>
        <end position="412"/>
    </location>
</feature>
<keyword evidence="3" id="KW-1003">Cell membrane</keyword>
<dbReference type="PANTHER" id="PTHR43806">
    <property type="entry name" value="PEPTIDASE S8"/>
    <property type="match status" value="1"/>
</dbReference>
<dbReference type="PROSITE" id="PS00138">
    <property type="entry name" value="SUBTILASE_SER"/>
    <property type="match status" value="1"/>
</dbReference>
<keyword evidence="6 10" id="KW-0378">Hydrolase</keyword>
<evidence type="ECO:0000313" key="16">
    <source>
        <dbReference type="EMBL" id="MBB1262069.1"/>
    </source>
</evidence>
<evidence type="ECO:0000256" key="13">
    <source>
        <dbReference type="SAM" id="Phobius"/>
    </source>
</evidence>
<keyword evidence="14" id="KW-0732">Signal</keyword>
<proteinExistence type="inferred from homology"/>
<accession>A0A7W3X0U5</accession>
<comment type="subcellular location">
    <subcellularLocation>
        <location evidence="1">Cell membrane</location>
        <topology evidence="1">Single-pass membrane protein</topology>
    </subcellularLocation>
</comment>
<dbReference type="Proteomes" id="UP000517765">
    <property type="component" value="Unassembled WGS sequence"/>
</dbReference>
<feature type="transmembrane region" description="Helical" evidence="13">
    <location>
        <begin position="378"/>
        <end position="400"/>
    </location>
</feature>
<dbReference type="InterPro" id="IPR015500">
    <property type="entry name" value="Peptidase_S8_subtilisin-rel"/>
</dbReference>
<evidence type="ECO:0000259" key="15">
    <source>
        <dbReference type="Pfam" id="PF00082"/>
    </source>
</evidence>
<evidence type="ECO:0000256" key="4">
    <source>
        <dbReference type="ARBA" id="ARBA00022670"/>
    </source>
</evidence>
<dbReference type="PRINTS" id="PR00723">
    <property type="entry name" value="SUBTILISIN"/>
</dbReference>
<dbReference type="RefSeq" id="WP_181356548.1">
    <property type="nucleotide sequence ID" value="NZ_JABJXA010000250.1"/>
</dbReference>
<comment type="caution">
    <text evidence="16">The sequence shown here is derived from an EMBL/GenBank/DDBJ whole genome shotgun (WGS) entry which is preliminary data.</text>
</comment>
<evidence type="ECO:0000256" key="9">
    <source>
        <dbReference type="ARBA" id="ARBA00023136"/>
    </source>
</evidence>
<dbReference type="InterPro" id="IPR023834">
    <property type="entry name" value="T7SS_pept_S8A_mycosin"/>
</dbReference>
<keyword evidence="9 13" id="KW-0472">Membrane</keyword>
<name>A0A7W3X0U5_9ACTN</name>
<keyword evidence="5 13" id="KW-0812">Transmembrane</keyword>
<evidence type="ECO:0000313" key="17">
    <source>
        <dbReference type="Proteomes" id="UP000517765"/>
    </source>
</evidence>
<sequence>MRRPTALLLLPALLLPLAVATPATASDNDQRPRTRLATTGECEFGGKPIPGRPWALQRVQLDRLWAESQGEGVRVAVIDSGVDVRNPQLRPAVDVGSGRDFVKPKKDDPENLPKGPTVDLVGHGTKVAGIIAARPDPRTGFVGLAPKATIIPIRQNDGEGGGNAENLAQSVDHAVRQGADVINISQDADRPLGPDSLLYQAVRRAIDAGVVVVASAGNDGADGKLKETYPAAIPGVLAVAASDRNNERAVFSQRGHFVGIAAPGVDIVSTVPRGGHCADNGTSFAAPYVAAVAALLRAKHRRWTPQQIVAQLQQTAERPVSGRDHHIGWGVVDPLRALTEDERPITRPVGREGVENAPAPEPAELTLTETYAQRNERLGTYALLVSLTLTALVACVARILRDRRRHRSAADR</sequence>
<dbReference type="PROSITE" id="PS00136">
    <property type="entry name" value="SUBTILASE_ASP"/>
    <property type="match status" value="1"/>
</dbReference>
<feature type="compositionally biased region" description="Basic and acidic residues" evidence="12">
    <location>
        <begin position="100"/>
        <end position="111"/>
    </location>
</feature>
<dbReference type="NCBIfam" id="TIGR03921">
    <property type="entry name" value="T7SS_mycosin"/>
    <property type="match status" value="1"/>
</dbReference>
<evidence type="ECO:0000256" key="6">
    <source>
        <dbReference type="ARBA" id="ARBA00022801"/>
    </source>
</evidence>
<evidence type="ECO:0000256" key="11">
    <source>
        <dbReference type="RuleBase" id="RU003355"/>
    </source>
</evidence>
<dbReference type="GO" id="GO:0004252">
    <property type="term" value="F:serine-type endopeptidase activity"/>
    <property type="evidence" value="ECO:0007669"/>
    <property type="project" value="UniProtKB-UniRule"/>
</dbReference>
<keyword evidence="7 10" id="KW-0720">Serine protease</keyword>
<reference evidence="17" key="1">
    <citation type="submission" date="2020-05" db="EMBL/GenBank/DDBJ databases">
        <title>Classification of alakaliphilic streptomycetes isolated from an alkaline soil next to Lonar Crater, India and a proposal for the recognition of Streptomyces alkaliterrae sp. nov.</title>
        <authorList>
            <person name="Golinska P."/>
        </authorList>
    </citation>
    <scope>NUCLEOTIDE SEQUENCE [LARGE SCALE GENOMIC DNA]</scope>
    <source>
        <strain evidence="17">OF8</strain>
    </source>
</reference>
<dbReference type="PROSITE" id="PS51892">
    <property type="entry name" value="SUBTILASE"/>
    <property type="match status" value="1"/>
</dbReference>
<evidence type="ECO:0000256" key="1">
    <source>
        <dbReference type="ARBA" id="ARBA00004162"/>
    </source>
</evidence>
<evidence type="ECO:0000256" key="14">
    <source>
        <dbReference type="SAM" id="SignalP"/>
    </source>
</evidence>
<feature type="signal peptide" evidence="14">
    <location>
        <begin position="1"/>
        <end position="25"/>
    </location>
</feature>
<dbReference type="InterPro" id="IPR050131">
    <property type="entry name" value="Peptidase_S8_subtilisin-like"/>
</dbReference>
<feature type="active site" description="Charge relay system" evidence="10">
    <location>
        <position position="79"/>
    </location>
</feature>
<dbReference type="InterPro" id="IPR036852">
    <property type="entry name" value="Peptidase_S8/S53_dom_sf"/>
</dbReference>
<dbReference type="AlphaFoldDB" id="A0A7W3X0U5"/>
<gene>
    <name evidence="16" type="primary">mycP</name>
    <name evidence="16" type="ORF">H3147_25155</name>
</gene>
<feature type="domain" description="Peptidase S8/S53" evidence="15">
    <location>
        <begin position="70"/>
        <end position="330"/>
    </location>
</feature>
<dbReference type="InterPro" id="IPR023827">
    <property type="entry name" value="Peptidase_S8_Asp-AS"/>
</dbReference>
<dbReference type="SUPFAM" id="SSF52743">
    <property type="entry name" value="Subtilisin-like"/>
    <property type="match status" value="1"/>
</dbReference>
<comment type="similarity">
    <text evidence="2 10 11">Belongs to the peptidase S8 family.</text>
</comment>
<feature type="active site" description="Charge relay system" evidence="10">
    <location>
        <position position="123"/>
    </location>
</feature>
<evidence type="ECO:0000256" key="7">
    <source>
        <dbReference type="ARBA" id="ARBA00022825"/>
    </source>
</evidence>
<evidence type="ECO:0000256" key="10">
    <source>
        <dbReference type="PROSITE-ProRule" id="PRU01240"/>
    </source>
</evidence>
<feature type="active site" description="Charge relay system" evidence="10">
    <location>
        <position position="283"/>
    </location>
</feature>
<evidence type="ECO:0000256" key="2">
    <source>
        <dbReference type="ARBA" id="ARBA00011073"/>
    </source>
</evidence>
<feature type="region of interest" description="Disordered" evidence="12">
    <location>
        <begin position="93"/>
        <end position="115"/>
    </location>
</feature>
<dbReference type="InterPro" id="IPR023828">
    <property type="entry name" value="Peptidase_S8_Ser-AS"/>
</dbReference>
<dbReference type="Pfam" id="PF00082">
    <property type="entry name" value="Peptidase_S8"/>
    <property type="match status" value="1"/>
</dbReference>
<dbReference type="PANTHER" id="PTHR43806:SF11">
    <property type="entry name" value="CEREVISIN-RELATED"/>
    <property type="match status" value="1"/>
</dbReference>
<dbReference type="GO" id="GO:0006508">
    <property type="term" value="P:proteolysis"/>
    <property type="evidence" value="ECO:0007669"/>
    <property type="project" value="UniProtKB-KW"/>
</dbReference>
<organism evidence="16 17">
    <name type="scientific">Streptomyces alkaliterrae</name>
    <dbReference type="NCBI Taxonomy" id="2213162"/>
    <lineage>
        <taxon>Bacteria</taxon>
        <taxon>Bacillati</taxon>
        <taxon>Actinomycetota</taxon>
        <taxon>Actinomycetes</taxon>
        <taxon>Kitasatosporales</taxon>
        <taxon>Streptomycetaceae</taxon>
        <taxon>Streptomyces</taxon>
    </lineage>
</organism>
<dbReference type="Gene3D" id="3.40.50.200">
    <property type="entry name" value="Peptidase S8/S53 domain"/>
    <property type="match status" value="1"/>
</dbReference>
<evidence type="ECO:0000256" key="12">
    <source>
        <dbReference type="SAM" id="MobiDB-lite"/>
    </source>
</evidence>
<evidence type="ECO:0000256" key="8">
    <source>
        <dbReference type="ARBA" id="ARBA00022989"/>
    </source>
</evidence>
<keyword evidence="8 13" id="KW-1133">Transmembrane helix</keyword>
<dbReference type="InterPro" id="IPR022398">
    <property type="entry name" value="Peptidase_S8_His-AS"/>
</dbReference>
<evidence type="ECO:0000256" key="5">
    <source>
        <dbReference type="ARBA" id="ARBA00022692"/>
    </source>
</evidence>
<dbReference type="EMBL" id="JABJXA010000250">
    <property type="protein sequence ID" value="MBB1262069.1"/>
    <property type="molecule type" value="Genomic_DNA"/>
</dbReference>
<dbReference type="InterPro" id="IPR000209">
    <property type="entry name" value="Peptidase_S8/S53_dom"/>
</dbReference>
<protein>
    <submittedName>
        <fullName evidence="16">Type VII secretion-associated serine protease mycosin</fullName>
    </submittedName>
</protein>
<evidence type="ECO:0000256" key="3">
    <source>
        <dbReference type="ARBA" id="ARBA00022475"/>
    </source>
</evidence>
<keyword evidence="4 10" id="KW-0645">Protease</keyword>